<dbReference type="InterPro" id="IPR020855">
    <property type="entry name" value="Ureohydrolase_Mn_BS"/>
</dbReference>
<dbReference type="PRINTS" id="PR00116">
    <property type="entry name" value="ARGINASE"/>
</dbReference>
<evidence type="ECO:0000256" key="9">
    <source>
        <dbReference type="NCBIfam" id="TIGR01229"/>
    </source>
</evidence>
<dbReference type="GO" id="GO:0004053">
    <property type="term" value="F:arginase activity"/>
    <property type="evidence" value="ECO:0007669"/>
    <property type="project" value="UniProtKB-UniRule"/>
</dbReference>
<dbReference type="GO" id="GO:0006525">
    <property type="term" value="P:arginine metabolic process"/>
    <property type="evidence" value="ECO:0007669"/>
    <property type="project" value="UniProtKB-KW"/>
</dbReference>
<accession>A0A1I4HL95</accession>
<dbReference type="UniPathway" id="UPA00158">
    <property type="reaction ID" value="UER00270"/>
</dbReference>
<feature type="binding site" evidence="10">
    <location>
        <position position="229"/>
    </location>
    <ligand>
        <name>Mn(2+)</name>
        <dbReference type="ChEBI" id="CHEBI:29035"/>
        <label>1</label>
    </ligand>
</feature>
<dbReference type="GO" id="GO:0000050">
    <property type="term" value="P:urea cycle"/>
    <property type="evidence" value="ECO:0007669"/>
    <property type="project" value="UniProtKB-UniPathway"/>
</dbReference>
<feature type="binding site" evidence="10">
    <location>
        <position position="127"/>
    </location>
    <ligand>
        <name>Mn(2+)</name>
        <dbReference type="ChEBI" id="CHEBI:29035"/>
        <label>1</label>
    </ligand>
</feature>
<dbReference type="GO" id="GO:0030145">
    <property type="term" value="F:manganese ion binding"/>
    <property type="evidence" value="ECO:0007669"/>
    <property type="project" value="TreeGrafter"/>
</dbReference>
<dbReference type="InterPro" id="IPR006035">
    <property type="entry name" value="Ureohydrolase"/>
</dbReference>
<evidence type="ECO:0000313" key="15">
    <source>
        <dbReference type="Proteomes" id="UP000199520"/>
    </source>
</evidence>
<keyword evidence="7 10" id="KW-0464">Manganese</keyword>
<dbReference type="CDD" id="cd09989">
    <property type="entry name" value="Arginase"/>
    <property type="match status" value="1"/>
</dbReference>
<evidence type="ECO:0000256" key="10">
    <source>
        <dbReference type="PIRSR" id="PIRSR036979-1"/>
    </source>
</evidence>
<proteinExistence type="inferred from homology"/>
<sequence length="318" mass="34143">MSYMKKEISIVGVPMWLGQTRYGTNLGPQSIRSAGLVDRLKSLGGNVLDEGNLSIGITGCFRQSGENIKNVKTLVDSSEKLAAKVSNIIQEGRFPLVLGGDHSIAMGTLAGIAKHYNNVGVIWYDAHADMNTPETSPTGNIHGMPLAASMGLGHSALTNIGGYQGKVKPEHIVLIGARDVDKGEQQLIAEKNIKMYTANDVKRLGMEAVIAEAVRYLSERCDGIHLSFDVDGIDPAEFPGVGTPVTNGLSYKESLQAVRLLSAAEKLISAEFVEVNPLLDKDDTTARLTVNLIGALFGETAKSKQVQRIDRKRSAEAI</sequence>
<keyword evidence="15" id="KW-1185">Reference proteome</keyword>
<dbReference type="PIRSF" id="PIRSF036979">
    <property type="entry name" value="Arginase"/>
    <property type="match status" value="1"/>
</dbReference>
<evidence type="ECO:0000256" key="12">
    <source>
        <dbReference type="RuleBase" id="RU003684"/>
    </source>
</evidence>
<evidence type="ECO:0000256" key="7">
    <source>
        <dbReference type="ARBA" id="ARBA00023211"/>
    </source>
</evidence>
<dbReference type="InterPro" id="IPR014033">
    <property type="entry name" value="Arginase"/>
</dbReference>
<dbReference type="STRING" id="1123291.SAMN04490355_100446"/>
<dbReference type="Proteomes" id="UP000199520">
    <property type="component" value="Unassembled WGS sequence"/>
</dbReference>
<dbReference type="EC" id="3.5.3.1" evidence="2 9"/>
<dbReference type="SUPFAM" id="SSF52768">
    <property type="entry name" value="Arginase/deacetylase"/>
    <property type="match status" value="1"/>
</dbReference>
<feature type="binding site" evidence="10">
    <location>
        <position position="231"/>
    </location>
    <ligand>
        <name>Mn(2+)</name>
        <dbReference type="ChEBI" id="CHEBI:29035"/>
        <label>1</label>
    </ligand>
</feature>
<dbReference type="PANTHER" id="PTHR43782">
    <property type="entry name" value="ARGINASE"/>
    <property type="match status" value="1"/>
</dbReference>
<evidence type="ECO:0000256" key="2">
    <source>
        <dbReference type="ARBA" id="ARBA00012168"/>
    </source>
</evidence>
<feature type="binding site" evidence="10">
    <location>
        <position position="125"/>
    </location>
    <ligand>
        <name>Mn(2+)</name>
        <dbReference type="ChEBI" id="CHEBI:29035"/>
        <label>1</label>
    </ligand>
</feature>
<evidence type="ECO:0000256" key="13">
    <source>
        <dbReference type="RuleBase" id="RU361159"/>
    </source>
</evidence>
<comment type="similarity">
    <text evidence="11 12">Belongs to the arginase family.</text>
</comment>
<dbReference type="PANTHER" id="PTHR43782:SF3">
    <property type="entry name" value="ARGINASE"/>
    <property type="match status" value="1"/>
</dbReference>
<evidence type="ECO:0000256" key="1">
    <source>
        <dbReference type="ARBA" id="ARBA00005098"/>
    </source>
</evidence>
<dbReference type="FunFam" id="3.40.800.10:FF:000005">
    <property type="entry name" value="Arginase"/>
    <property type="match status" value="1"/>
</dbReference>
<dbReference type="InterPro" id="IPR023696">
    <property type="entry name" value="Ureohydrolase_dom_sf"/>
</dbReference>
<dbReference type="EMBL" id="FOTS01000004">
    <property type="protein sequence ID" value="SFL42487.1"/>
    <property type="molecule type" value="Genomic_DNA"/>
</dbReference>
<dbReference type="AlphaFoldDB" id="A0A1I4HL95"/>
<keyword evidence="5 10" id="KW-0479">Metal-binding</keyword>
<comment type="cofactor">
    <cofactor evidence="10 13">
        <name>Mn(2+)</name>
        <dbReference type="ChEBI" id="CHEBI:29035"/>
    </cofactor>
    <text evidence="10 13">Binds 2 manganese ions per subunit.</text>
</comment>
<feature type="binding site" evidence="10">
    <location>
        <position position="129"/>
    </location>
    <ligand>
        <name>Mn(2+)</name>
        <dbReference type="ChEBI" id="CHEBI:29035"/>
        <label>1</label>
    </ligand>
</feature>
<dbReference type="PROSITE" id="PS01053">
    <property type="entry name" value="ARGINASE_1"/>
    <property type="match status" value="1"/>
</dbReference>
<dbReference type="Pfam" id="PF00491">
    <property type="entry name" value="Arginase"/>
    <property type="match status" value="1"/>
</dbReference>
<keyword evidence="4 13" id="KW-0056">Arginine metabolism</keyword>
<dbReference type="PROSITE" id="PS51409">
    <property type="entry name" value="ARGINASE_2"/>
    <property type="match status" value="1"/>
</dbReference>
<evidence type="ECO:0000256" key="3">
    <source>
        <dbReference type="ARBA" id="ARBA00018123"/>
    </source>
</evidence>
<protein>
    <recommendedName>
        <fullName evidence="3 9">Arginase</fullName>
        <ecNumber evidence="2 9">3.5.3.1</ecNumber>
    </recommendedName>
</protein>
<evidence type="ECO:0000256" key="5">
    <source>
        <dbReference type="ARBA" id="ARBA00022723"/>
    </source>
</evidence>
<evidence type="ECO:0000256" key="6">
    <source>
        <dbReference type="ARBA" id="ARBA00022801"/>
    </source>
</evidence>
<gene>
    <name evidence="14" type="ORF">SAMN04490355_100446</name>
</gene>
<dbReference type="OrthoDB" id="9789727at2"/>
<dbReference type="NCBIfam" id="TIGR01229">
    <property type="entry name" value="rocF_arginase"/>
    <property type="match status" value="1"/>
</dbReference>
<organism evidence="14 15">
    <name type="scientific">Pelosinus propionicus DSM 13327</name>
    <dbReference type="NCBI Taxonomy" id="1123291"/>
    <lineage>
        <taxon>Bacteria</taxon>
        <taxon>Bacillati</taxon>
        <taxon>Bacillota</taxon>
        <taxon>Negativicutes</taxon>
        <taxon>Selenomonadales</taxon>
        <taxon>Sporomusaceae</taxon>
        <taxon>Pelosinus</taxon>
    </lineage>
</organism>
<dbReference type="GO" id="GO:0005737">
    <property type="term" value="C:cytoplasm"/>
    <property type="evidence" value="ECO:0007669"/>
    <property type="project" value="TreeGrafter"/>
</dbReference>
<name>A0A1I4HL95_9FIRM</name>
<keyword evidence="6 12" id="KW-0378">Hydrolase</keyword>
<comment type="pathway">
    <text evidence="1">Nitrogen metabolism; urea cycle; L-ornithine and urea from L-arginine: step 1/1.</text>
</comment>
<evidence type="ECO:0000313" key="14">
    <source>
        <dbReference type="EMBL" id="SFL42487.1"/>
    </source>
</evidence>
<evidence type="ECO:0000256" key="11">
    <source>
        <dbReference type="PROSITE-ProRule" id="PRU00742"/>
    </source>
</evidence>
<comment type="catalytic activity">
    <reaction evidence="8 13">
        <text>L-arginine + H2O = urea + L-ornithine</text>
        <dbReference type="Rhea" id="RHEA:20569"/>
        <dbReference type="ChEBI" id="CHEBI:15377"/>
        <dbReference type="ChEBI" id="CHEBI:16199"/>
        <dbReference type="ChEBI" id="CHEBI:32682"/>
        <dbReference type="ChEBI" id="CHEBI:46911"/>
        <dbReference type="EC" id="3.5.3.1"/>
    </reaction>
</comment>
<evidence type="ECO:0000256" key="8">
    <source>
        <dbReference type="ARBA" id="ARBA00047391"/>
    </source>
</evidence>
<reference evidence="15" key="1">
    <citation type="submission" date="2016-10" db="EMBL/GenBank/DDBJ databases">
        <authorList>
            <person name="Varghese N."/>
            <person name="Submissions S."/>
        </authorList>
    </citation>
    <scope>NUCLEOTIDE SEQUENCE [LARGE SCALE GENOMIC DNA]</scope>
    <source>
        <strain evidence="15">DSM 13327</strain>
    </source>
</reference>
<feature type="binding site" evidence="10">
    <location>
        <position position="102"/>
    </location>
    <ligand>
        <name>Mn(2+)</name>
        <dbReference type="ChEBI" id="CHEBI:29035"/>
        <label>1</label>
    </ligand>
</feature>
<dbReference type="Gene3D" id="3.40.800.10">
    <property type="entry name" value="Ureohydrolase domain"/>
    <property type="match status" value="1"/>
</dbReference>
<evidence type="ECO:0000256" key="4">
    <source>
        <dbReference type="ARBA" id="ARBA00022503"/>
    </source>
</evidence>